<keyword evidence="6" id="KW-0479">Metal-binding</keyword>
<evidence type="ECO:0000256" key="5">
    <source>
        <dbReference type="ARBA" id="ARBA00022605"/>
    </source>
</evidence>
<evidence type="ECO:0000256" key="2">
    <source>
        <dbReference type="ARBA" id="ARBA00005135"/>
    </source>
</evidence>
<dbReference type="UniPathway" id="UPA00135">
    <property type="reaction ID" value="UER00198"/>
</dbReference>
<dbReference type="GO" id="GO:0005737">
    <property type="term" value="C:cytoplasm"/>
    <property type="evidence" value="ECO:0007669"/>
    <property type="project" value="TreeGrafter"/>
</dbReference>
<evidence type="ECO:0000256" key="3">
    <source>
        <dbReference type="ARBA" id="ARBA00009184"/>
    </source>
</evidence>
<dbReference type="NCBIfam" id="TIGR01488">
    <property type="entry name" value="HAD-SF-IB"/>
    <property type="match status" value="1"/>
</dbReference>
<evidence type="ECO:0000256" key="4">
    <source>
        <dbReference type="ARBA" id="ARBA00012640"/>
    </source>
</evidence>
<dbReference type="GO" id="GO:0036424">
    <property type="term" value="F:L-phosphoserine phosphatase activity"/>
    <property type="evidence" value="ECO:0007669"/>
    <property type="project" value="InterPro"/>
</dbReference>
<dbReference type="CDD" id="cd07500">
    <property type="entry name" value="HAD_PSP"/>
    <property type="match status" value="1"/>
</dbReference>
<dbReference type="GO" id="GO:0006564">
    <property type="term" value="P:L-serine biosynthetic process"/>
    <property type="evidence" value="ECO:0007669"/>
    <property type="project" value="UniProtKB-KW"/>
</dbReference>
<dbReference type="STRING" id="133412.A0A1R1X6U6"/>
<dbReference type="InterPro" id="IPR004469">
    <property type="entry name" value="PSP"/>
</dbReference>
<keyword evidence="9" id="KW-0718">Serine biosynthesis</keyword>
<sequence>MKFEEYYLEQLSNFPTNSVENAISYTKLRAYLEANIKPYSVDLSQSYPKAHIFKWESNNYVEENSEVSDFKSIIGSRLQTLSNQVPGFISILDQEAEKFSNFVKAISAYNLSETTTVIGIVNEKKSADGNIDSSHLTILTDILENAEILEDYIFLNFAAIVKILKRFDKHSGIKIRDPYIMRFTNLLEVVNTNIASIKITISNYLGTVPIFQKFEASNGDNLIGDKQTSATSADVSPSGENETGNTSTQPNLSLSTAALTSEDRPSLLNRISGLIKKKRSFNDSDQKLNRIAISLRGPHGTDIIGGLLECCANHNSSVLDFSFSRLHHNVVFGALVEVSGSVADLFNSLVKTARKWDGILTFDVQNTKLLAKQISGNSDHRLSEAPYSDRLKYVATVLNQNGLSSLFLDKLVKFFLARRISVEQMKRLDLSDFLNSVEFTISIPSDIDTSELRKEVFMLSTQYTTDIALQQDNVFRRQKRLVVFDMDSTLIQQEVIDEIARHAGVVDQVSEITELAMMGMIDFKESLKRRVGLLANTPAQVLDTVQKGLVFTDGAHSLCRALKNAGFKLAVISGGFIKLATYVKNELGLDYAFANSLETDASGKLLTGKTYGPIVDAERKAELLDVIAQAEGIAIDQVVAVGDGANDLKMLARASLGIAFNAKPKVQEAASIRINQKSLVNVLYLMGYSEKEALELQRI</sequence>
<comment type="cofactor">
    <cofactor evidence="1">
        <name>Mg(2+)</name>
        <dbReference type="ChEBI" id="CHEBI:18420"/>
    </cofactor>
</comment>
<evidence type="ECO:0000256" key="6">
    <source>
        <dbReference type="ARBA" id="ARBA00022723"/>
    </source>
</evidence>
<dbReference type="OrthoDB" id="27226at2759"/>
<dbReference type="PANTHER" id="PTHR43344:SF2">
    <property type="entry name" value="PHOSPHOSERINE PHOSPHATASE"/>
    <property type="match status" value="1"/>
</dbReference>
<feature type="active site" description="Proton donor" evidence="11">
    <location>
        <position position="487"/>
    </location>
</feature>
<keyword evidence="15" id="KW-1185">Reference proteome</keyword>
<dbReference type="SFLD" id="SFLDF00029">
    <property type="entry name" value="phosphoserine_phosphatase"/>
    <property type="match status" value="1"/>
</dbReference>
<evidence type="ECO:0000313" key="15">
    <source>
        <dbReference type="Proteomes" id="UP000187283"/>
    </source>
</evidence>
<feature type="compositionally biased region" description="Polar residues" evidence="12">
    <location>
        <begin position="226"/>
        <end position="252"/>
    </location>
</feature>
<accession>A0A1R1X6U6</accession>
<dbReference type="SUPFAM" id="SSF56784">
    <property type="entry name" value="HAD-like"/>
    <property type="match status" value="1"/>
</dbReference>
<comment type="caution">
    <text evidence="14">The sequence shown here is derived from an EMBL/GenBank/DDBJ whole genome shotgun (WGS) entry which is preliminary data.</text>
</comment>
<keyword evidence="8" id="KW-0460">Magnesium</keyword>
<organism evidence="14 15">
    <name type="scientific">Smittium culicis</name>
    <dbReference type="NCBI Taxonomy" id="133412"/>
    <lineage>
        <taxon>Eukaryota</taxon>
        <taxon>Fungi</taxon>
        <taxon>Fungi incertae sedis</taxon>
        <taxon>Zoopagomycota</taxon>
        <taxon>Kickxellomycotina</taxon>
        <taxon>Harpellomycetes</taxon>
        <taxon>Harpellales</taxon>
        <taxon>Legeriomycetaceae</taxon>
        <taxon>Smittium</taxon>
    </lineage>
</organism>
<dbReference type="NCBIfam" id="TIGR00338">
    <property type="entry name" value="serB"/>
    <property type="match status" value="1"/>
</dbReference>
<feature type="domain" description="SPX" evidence="13">
    <location>
        <begin position="1"/>
        <end position="181"/>
    </location>
</feature>
<evidence type="ECO:0000256" key="10">
    <source>
        <dbReference type="ARBA" id="ARBA00031693"/>
    </source>
</evidence>
<gene>
    <name evidence="14" type="ORF">AYI70_g10373</name>
</gene>
<evidence type="ECO:0000313" key="14">
    <source>
        <dbReference type="EMBL" id="OMJ10363.1"/>
    </source>
</evidence>
<name>A0A1R1X6U6_9FUNG</name>
<dbReference type="AlphaFoldDB" id="A0A1R1X6U6"/>
<evidence type="ECO:0000256" key="1">
    <source>
        <dbReference type="ARBA" id="ARBA00001946"/>
    </source>
</evidence>
<keyword evidence="5" id="KW-0028">Amino-acid biosynthesis</keyword>
<feature type="region of interest" description="Disordered" evidence="12">
    <location>
        <begin position="225"/>
        <end position="252"/>
    </location>
</feature>
<evidence type="ECO:0000256" key="9">
    <source>
        <dbReference type="ARBA" id="ARBA00023299"/>
    </source>
</evidence>
<comment type="pathway">
    <text evidence="2">Amino-acid biosynthesis; L-serine biosynthesis; L-serine from 3-phospho-D-glycerate: step 3/3.</text>
</comment>
<dbReference type="PROSITE" id="PS51382">
    <property type="entry name" value="SPX"/>
    <property type="match status" value="1"/>
</dbReference>
<dbReference type="InterPro" id="IPR023214">
    <property type="entry name" value="HAD_sf"/>
</dbReference>
<dbReference type="SFLD" id="SFLDG01137">
    <property type="entry name" value="C1.6.1:_Phosphoserine_Phosphat"/>
    <property type="match status" value="1"/>
</dbReference>
<dbReference type="InterPro" id="IPR050582">
    <property type="entry name" value="HAD-like_SerB"/>
</dbReference>
<keyword evidence="7" id="KW-0378">Hydrolase</keyword>
<dbReference type="Gene3D" id="3.40.50.1000">
    <property type="entry name" value="HAD superfamily/HAD-like"/>
    <property type="match status" value="1"/>
</dbReference>
<dbReference type="PANTHER" id="PTHR43344">
    <property type="entry name" value="PHOSPHOSERINE PHOSPHATASE"/>
    <property type="match status" value="1"/>
</dbReference>
<dbReference type="SFLD" id="SFLDG01136">
    <property type="entry name" value="C1.6:_Phosphoserine_Phosphatas"/>
    <property type="match status" value="1"/>
</dbReference>
<dbReference type="InterPro" id="IPR036412">
    <property type="entry name" value="HAD-like_sf"/>
</dbReference>
<dbReference type="EMBL" id="LSSN01005039">
    <property type="protein sequence ID" value="OMJ10363.1"/>
    <property type="molecule type" value="Genomic_DNA"/>
</dbReference>
<reference evidence="14 15" key="1">
    <citation type="submission" date="2017-01" db="EMBL/GenBank/DDBJ databases">
        <authorList>
            <person name="Mah S.A."/>
            <person name="Swanson W.J."/>
            <person name="Moy G.W."/>
            <person name="Vacquier V.D."/>
        </authorList>
    </citation>
    <scope>NUCLEOTIDE SEQUENCE [LARGE SCALE GENOMIC DNA]</scope>
    <source>
        <strain evidence="14 15">GSMNP</strain>
    </source>
</reference>
<evidence type="ECO:0000256" key="12">
    <source>
        <dbReference type="SAM" id="MobiDB-lite"/>
    </source>
</evidence>
<evidence type="ECO:0000256" key="7">
    <source>
        <dbReference type="ARBA" id="ARBA00022801"/>
    </source>
</evidence>
<protein>
    <recommendedName>
        <fullName evidence="4">phosphoserine phosphatase</fullName>
        <ecNumber evidence="4">3.1.3.3</ecNumber>
    </recommendedName>
    <alternativeName>
        <fullName evidence="10">O-phosphoserine phosphohydrolase</fullName>
    </alternativeName>
</protein>
<dbReference type="Pfam" id="PF00702">
    <property type="entry name" value="Hydrolase"/>
    <property type="match status" value="1"/>
</dbReference>
<evidence type="ECO:0000259" key="13">
    <source>
        <dbReference type="PROSITE" id="PS51382"/>
    </source>
</evidence>
<evidence type="ECO:0000256" key="11">
    <source>
        <dbReference type="PIRSR" id="PIRSR604469-1"/>
    </source>
</evidence>
<dbReference type="GO" id="GO:0000287">
    <property type="term" value="F:magnesium ion binding"/>
    <property type="evidence" value="ECO:0007669"/>
    <property type="project" value="TreeGrafter"/>
</dbReference>
<proteinExistence type="inferred from homology"/>
<dbReference type="Proteomes" id="UP000187283">
    <property type="component" value="Unassembled WGS sequence"/>
</dbReference>
<dbReference type="SFLD" id="SFLDS00003">
    <property type="entry name" value="Haloacid_Dehalogenase"/>
    <property type="match status" value="1"/>
</dbReference>
<dbReference type="InterPro" id="IPR004331">
    <property type="entry name" value="SPX_dom"/>
</dbReference>
<evidence type="ECO:0000256" key="8">
    <source>
        <dbReference type="ARBA" id="ARBA00022842"/>
    </source>
</evidence>
<comment type="similarity">
    <text evidence="3">Belongs to the HAD-like hydrolase superfamily. SerB family.</text>
</comment>
<feature type="active site" description="Nucleophile" evidence="11">
    <location>
        <position position="485"/>
    </location>
</feature>
<dbReference type="EC" id="3.1.3.3" evidence="4"/>